<feature type="region of interest" description="Disordered" evidence="1">
    <location>
        <begin position="1"/>
        <end position="20"/>
    </location>
</feature>
<evidence type="ECO:0000256" key="1">
    <source>
        <dbReference type="SAM" id="MobiDB-lite"/>
    </source>
</evidence>
<keyword evidence="3" id="KW-1185">Reference proteome</keyword>
<dbReference type="RefSeq" id="WP_263037065.1">
    <property type="nucleotide sequence ID" value="NZ_JAOTPL010000003.1"/>
</dbReference>
<protein>
    <submittedName>
        <fullName evidence="2">Uncharacterized protein</fullName>
    </submittedName>
</protein>
<sequence>MEAKLGKVPADRRKKKNSKYCQYSSVQQGSQWFSNQPVNAGNNGVCRPVRQLRPGERDYRKNDGVSVSNTQQYRVTDSYGKQSEAVVNESRTPSPLQPDNVLYMLGIRSQPFI</sequence>
<name>A0AAE3ILW0_9BACT</name>
<dbReference type="AlphaFoldDB" id="A0AAE3ILW0"/>
<feature type="compositionally biased region" description="Basic and acidic residues" evidence="1">
    <location>
        <begin position="1"/>
        <end position="11"/>
    </location>
</feature>
<dbReference type="Proteomes" id="UP001209317">
    <property type="component" value="Unassembled WGS sequence"/>
</dbReference>
<accession>A0AAE3ILW0</accession>
<feature type="compositionally biased region" description="Polar residues" evidence="1">
    <location>
        <begin position="65"/>
        <end position="81"/>
    </location>
</feature>
<proteinExistence type="predicted"/>
<reference evidence="2" key="1">
    <citation type="submission" date="2022-10" db="EMBL/GenBank/DDBJ databases">
        <authorList>
            <person name="Kim H.S."/>
            <person name="Kim J.-S."/>
            <person name="Suh M.K."/>
            <person name="Eom M.K."/>
            <person name="Lee J.-S."/>
        </authorList>
    </citation>
    <scope>NUCLEOTIDE SEQUENCE</scope>
    <source>
        <strain evidence="2">LIP-5</strain>
    </source>
</reference>
<evidence type="ECO:0000313" key="3">
    <source>
        <dbReference type="Proteomes" id="UP001209317"/>
    </source>
</evidence>
<feature type="region of interest" description="Disordered" evidence="1">
    <location>
        <begin position="55"/>
        <end position="98"/>
    </location>
</feature>
<dbReference type="EMBL" id="JAOTPL010000003">
    <property type="protein sequence ID" value="MCU7693578.1"/>
    <property type="molecule type" value="Genomic_DNA"/>
</dbReference>
<organism evidence="2 3">
    <name type="scientific">Haoranjiania flava</name>
    <dbReference type="NCBI Taxonomy" id="1856322"/>
    <lineage>
        <taxon>Bacteria</taxon>
        <taxon>Pseudomonadati</taxon>
        <taxon>Bacteroidota</taxon>
        <taxon>Chitinophagia</taxon>
        <taxon>Chitinophagales</taxon>
        <taxon>Chitinophagaceae</taxon>
        <taxon>Haoranjiania</taxon>
    </lineage>
</organism>
<evidence type="ECO:0000313" key="2">
    <source>
        <dbReference type="EMBL" id="MCU7693578.1"/>
    </source>
</evidence>
<gene>
    <name evidence="2" type="ORF">OD355_03505</name>
</gene>
<comment type="caution">
    <text evidence="2">The sequence shown here is derived from an EMBL/GenBank/DDBJ whole genome shotgun (WGS) entry which is preliminary data.</text>
</comment>